<dbReference type="HOGENOM" id="CLU_001265_39_0_11"/>
<dbReference type="GO" id="GO:0005886">
    <property type="term" value="C:plasma membrane"/>
    <property type="evidence" value="ECO:0007669"/>
    <property type="project" value="UniProtKB-SubCell"/>
</dbReference>
<evidence type="ECO:0000313" key="14">
    <source>
        <dbReference type="EMBL" id="CDR05242.1"/>
    </source>
</evidence>
<reference evidence="14" key="1">
    <citation type="submission" date="2014-05" db="EMBL/GenBank/DDBJ databases">
        <authorList>
            <person name="Horn Fabian"/>
        </authorList>
    </citation>
    <scope>NUCLEOTIDE SEQUENCE</scope>
</reference>
<dbReference type="PANTHER" id="PTHR43528">
    <property type="entry name" value="ALPHA-KETOGLUTARATE PERMEASE"/>
    <property type="match status" value="1"/>
</dbReference>
<evidence type="ECO:0000256" key="10">
    <source>
        <dbReference type="ARBA" id="ARBA00039918"/>
    </source>
</evidence>
<feature type="transmembrane region" description="Helical" evidence="12">
    <location>
        <begin position="132"/>
        <end position="153"/>
    </location>
</feature>
<feature type="domain" description="Major facilitator superfamily (MFS) profile" evidence="13">
    <location>
        <begin position="37"/>
        <end position="447"/>
    </location>
</feature>
<evidence type="ECO:0000256" key="2">
    <source>
        <dbReference type="ARBA" id="ARBA00008240"/>
    </source>
</evidence>
<evidence type="ECO:0000256" key="12">
    <source>
        <dbReference type="SAM" id="Phobius"/>
    </source>
</evidence>
<dbReference type="AlphaFoldDB" id="A0A060ZQB0"/>
<keyword evidence="5 12" id="KW-0812">Transmembrane</keyword>
<evidence type="ECO:0000256" key="7">
    <source>
        <dbReference type="ARBA" id="ARBA00022989"/>
    </source>
</evidence>
<dbReference type="PROSITE" id="PS50850">
    <property type="entry name" value="MFS"/>
    <property type="match status" value="1"/>
</dbReference>
<sequence length="474" mass="49868">MNAQNGVEPESRGRSDRLPPTPRAPRKREVRQSSGKSLFSVLLGNCLEWYDWGIFTVFAATFAPEFFPGDDPVASLLGTLAIYAVGFFFRPLGGLVLGAFTDRHGRRAGMIVAMLLMAGGSALIAVSPSYEAVGVLAPAIMLIARALQGISTGGEAGASYTYLAEAAPNGRRGLFGSLGYVSATVGVLLANTVGLWVHSHLAEDAVSAWGWRLGFALGAVLGLWGIYLRRALPETEAFESARASRAAAGAPTLPAMFDILTRYPLVAWKIFGLTAGSSVWYYLFASYLPEYAAHRGLDHGSALTASIISQAVLICALPLLGALSDRVGHRLHLVAFATIATLAAVPLLALLRPTFGSLVLVQSTGLVIFAVCGAAVGSTMAEQLPTEVRAAGLGLPYALSVAIFGGTAPFAIEWLNSRQLSGVFPWYVAALCAITLVSAVALRERRHQDLRDIPTGEADAPVTAPYAAGRPPSA</sequence>
<evidence type="ECO:0000256" key="1">
    <source>
        <dbReference type="ARBA" id="ARBA00004651"/>
    </source>
</evidence>
<dbReference type="InterPro" id="IPR011701">
    <property type="entry name" value="MFS"/>
</dbReference>
<proteinExistence type="inferred from homology"/>
<keyword evidence="4" id="KW-1003">Cell membrane</keyword>
<evidence type="ECO:0000256" key="8">
    <source>
        <dbReference type="ARBA" id="ARBA00023136"/>
    </source>
</evidence>
<feature type="transmembrane region" description="Helical" evidence="12">
    <location>
        <begin position="266"/>
        <end position="283"/>
    </location>
</feature>
<dbReference type="RefSeq" id="WP_052701280.1">
    <property type="nucleotide sequence ID" value="NZ_BAABDR010000012.1"/>
</dbReference>
<feature type="transmembrane region" description="Helical" evidence="12">
    <location>
        <begin position="37"/>
        <end position="60"/>
    </location>
</feature>
<dbReference type="GO" id="GO:0015293">
    <property type="term" value="F:symporter activity"/>
    <property type="evidence" value="ECO:0007669"/>
    <property type="project" value="UniProtKB-KW"/>
</dbReference>
<organism evidence="14">
    <name type="scientific">Streptomyces iranensis</name>
    <dbReference type="NCBI Taxonomy" id="576784"/>
    <lineage>
        <taxon>Bacteria</taxon>
        <taxon>Bacillati</taxon>
        <taxon>Actinomycetota</taxon>
        <taxon>Actinomycetes</taxon>
        <taxon>Kitasatosporales</taxon>
        <taxon>Streptomycetaceae</taxon>
        <taxon>Streptomyces</taxon>
        <taxon>Streptomyces violaceusniger group</taxon>
    </lineage>
</organism>
<feature type="transmembrane region" description="Helical" evidence="12">
    <location>
        <begin position="174"/>
        <end position="197"/>
    </location>
</feature>
<feature type="region of interest" description="Disordered" evidence="11">
    <location>
        <begin position="1"/>
        <end position="31"/>
    </location>
</feature>
<accession>A0A060ZQB0</accession>
<feature type="transmembrane region" description="Helical" evidence="12">
    <location>
        <begin position="390"/>
        <end position="412"/>
    </location>
</feature>
<comment type="similarity">
    <text evidence="2">Belongs to the major facilitator superfamily. Metabolite:H+ Symporter (MHS) family (TC 2.A.1.6) family.</text>
</comment>
<dbReference type="Pfam" id="PF07690">
    <property type="entry name" value="MFS_1"/>
    <property type="match status" value="1"/>
</dbReference>
<evidence type="ECO:0000259" key="13">
    <source>
        <dbReference type="PROSITE" id="PS50850"/>
    </source>
</evidence>
<name>A0A060ZQB0_9ACTN</name>
<evidence type="ECO:0000313" key="16">
    <source>
        <dbReference type="Proteomes" id="UP000756710"/>
    </source>
</evidence>
<evidence type="ECO:0000256" key="3">
    <source>
        <dbReference type="ARBA" id="ARBA00022448"/>
    </source>
</evidence>
<dbReference type="FunFam" id="1.20.1250.20:FF:000001">
    <property type="entry name" value="Dicarboxylate MFS transporter"/>
    <property type="match status" value="1"/>
</dbReference>
<reference evidence="15 16" key="2">
    <citation type="submission" date="2021-03" db="EMBL/GenBank/DDBJ databases">
        <title>Genomic Encyclopedia of Type Strains, Phase IV (KMG-IV): sequencing the most valuable type-strain genomes for metagenomic binning, comparative biology and taxonomic classification.</title>
        <authorList>
            <person name="Goeker M."/>
        </authorList>
    </citation>
    <scope>NUCLEOTIDE SEQUENCE [LARGE SCALE GENOMIC DNA]</scope>
    <source>
        <strain evidence="15 16">DSM 41954</strain>
    </source>
</reference>
<keyword evidence="7 12" id="KW-1133">Transmembrane helix</keyword>
<dbReference type="Gene3D" id="1.20.1250.20">
    <property type="entry name" value="MFS general substrate transporter like domains"/>
    <property type="match status" value="2"/>
</dbReference>
<dbReference type="SUPFAM" id="SSF103473">
    <property type="entry name" value="MFS general substrate transporter"/>
    <property type="match status" value="1"/>
</dbReference>
<feature type="transmembrane region" description="Helical" evidence="12">
    <location>
        <begin position="209"/>
        <end position="228"/>
    </location>
</feature>
<feature type="transmembrane region" description="Helical" evidence="12">
    <location>
        <begin position="303"/>
        <end position="324"/>
    </location>
</feature>
<gene>
    <name evidence="15" type="ORF">J2Z30_007475</name>
    <name evidence="14" type="ORF">SIRAN2208</name>
</gene>
<feature type="transmembrane region" description="Helical" evidence="12">
    <location>
        <begin position="331"/>
        <end position="351"/>
    </location>
</feature>
<keyword evidence="8 12" id="KW-0472">Membrane</keyword>
<evidence type="ECO:0000256" key="5">
    <source>
        <dbReference type="ARBA" id="ARBA00022692"/>
    </source>
</evidence>
<dbReference type="Proteomes" id="UP000756710">
    <property type="component" value="Unassembled WGS sequence"/>
</dbReference>
<feature type="transmembrane region" description="Helical" evidence="12">
    <location>
        <begin position="108"/>
        <end position="126"/>
    </location>
</feature>
<dbReference type="InterPro" id="IPR036259">
    <property type="entry name" value="MFS_trans_sf"/>
</dbReference>
<evidence type="ECO:0000313" key="15">
    <source>
        <dbReference type="EMBL" id="MBP2066426.1"/>
    </source>
</evidence>
<keyword evidence="3" id="KW-0813">Transport</keyword>
<evidence type="ECO:0000256" key="9">
    <source>
        <dbReference type="ARBA" id="ARBA00037295"/>
    </source>
</evidence>
<dbReference type="PROSITE" id="PS00217">
    <property type="entry name" value="SUGAR_TRANSPORT_2"/>
    <property type="match status" value="1"/>
</dbReference>
<protein>
    <recommendedName>
        <fullName evidence="10">Putative proline/betaine transporter</fullName>
    </recommendedName>
</protein>
<dbReference type="EMBL" id="JAGGLR010000025">
    <property type="protein sequence ID" value="MBP2066426.1"/>
    <property type="molecule type" value="Genomic_DNA"/>
</dbReference>
<dbReference type="InterPro" id="IPR051084">
    <property type="entry name" value="H+-coupled_symporters"/>
</dbReference>
<dbReference type="InterPro" id="IPR005829">
    <property type="entry name" value="Sugar_transporter_CS"/>
</dbReference>
<feature type="transmembrane region" description="Helical" evidence="12">
    <location>
        <begin position="80"/>
        <end position="101"/>
    </location>
</feature>
<dbReference type="PANTHER" id="PTHR43528:SF1">
    <property type="entry name" value="ALPHA-KETOGLUTARATE PERMEASE"/>
    <property type="match status" value="1"/>
</dbReference>
<comment type="function">
    <text evidence="9">May be a proton symporter involved in the uptake of osmolytes such as proline and glycine betaine.</text>
</comment>
<keyword evidence="6" id="KW-0769">Symport</keyword>
<feature type="transmembrane region" description="Helical" evidence="12">
    <location>
        <begin position="357"/>
        <end position="378"/>
    </location>
</feature>
<evidence type="ECO:0000256" key="6">
    <source>
        <dbReference type="ARBA" id="ARBA00022847"/>
    </source>
</evidence>
<feature type="transmembrane region" description="Helical" evidence="12">
    <location>
        <begin position="424"/>
        <end position="442"/>
    </location>
</feature>
<evidence type="ECO:0000256" key="4">
    <source>
        <dbReference type="ARBA" id="ARBA00022475"/>
    </source>
</evidence>
<evidence type="ECO:0000256" key="11">
    <source>
        <dbReference type="SAM" id="MobiDB-lite"/>
    </source>
</evidence>
<dbReference type="InterPro" id="IPR020846">
    <property type="entry name" value="MFS_dom"/>
</dbReference>
<comment type="subcellular location">
    <subcellularLocation>
        <location evidence="1">Cell membrane</location>
        <topology evidence="1">Multi-pass membrane protein</topology>
    </subcellularLocation>
</comment>
<feature type="region of interest" description="Disordered" evidence="11">
    <location>
        <begin position="452"/>
        <end position="474"/>
    </location>
</feature>
<keyword evidence="16" id="KW-1185">Reference proteome</keyword>
<dbReference type="EMBL" id="LK022848">
    <property type="protein sequence ID" value="CDR05242.1"/>
    <property type="molecule type" value="Genomic_DNA"/>
</dbReference>